<keyword evidence="3" id="KW-0804">Transcription</keyword>
<evidence type="ECO:0000256" key="3">
    <source>
        <dbReference type="ARBA" id="ARBA00023163"/>
    </source>
</evidence>
<dbReference type="InterPro" id="IPR036093">
    <property type="entry name" value="NAC_dom_sf"/>
</dbReference>
<keyword evidence="4" id="KW-0539">Nucleus</keyword>
<organism evidence="6 7">
    <name type="scientific">Acer negundo</name>
    <name type="common">Box elder</name>
    <dbReference type="NCBI Taxonomy" id="4023"/>
    <lineage>
        <taxon>Eukaryota</taxon>
        <taxon>Viridiplantae</taxon>
        <taxon>Streptophyta</taxon>
        <taxon>Embryophyta</taxon>
        <taxon>Tracheophyta</taxon>
        <taxon>Spermatophyta</taxon>
        <taxon>Magnoliopsida</taxon>
        <taxon>eudicotyledons</taxon>
        <taxon>Gunneridae</taxon>
        <taxon>Pentapetalae</taxon>
        <taxon>rosids</taxon>
        <taxon>malvids</taxon>
        <taxon>Sapindales</taxon>
        <taxon>Sapindaceae</taxon>
        <taxon>Hippocastanoideae</taxon>
        <taxon>Acereae</taxon>
        <taxon>Acer</taxon>
    </lineage>
</organism>
<evidence type="ECO:0000259" key="5">
    <source>
        <dbReference type="PROSITE" id="PS51005"/>
    </source>
</evidence>
<dbReference type="InterPro" id="IPR003441">
    <property type="entry name" value="NAC-dom"/>
</dbReference>
<evidence type="ECO:0000313" key="7">
    <source>
        <dbReference type="Proteomes" id="UP001064489"/>
    </source>
</evidence>
<evidence type="ECO:0000256" key="2">
    <source>
        <dbReference type="ARBA" id="ARBA00023125"/>
    </source>
</evidence>
<accession>A0AAD5IJ67</accession>
<dbReference type="AlphaFoldDB" id="A0AAD5IJ67"/>
<evidence type="ECO:0000256" key="1">
    <source>
        <dbReference type="ARBA" id="ARBA00023015"/>
    </source>
</evidence>
<reference evidence="6" key="2">
    <citation type="submission" date="2023-02" db="EMBL/GenBank/DDBJ databases">
        <authorList>
            <person name="Swenson N.G."/>
            <person name="Wegrzyn J.L."/>
            <person name="Mcevoy S.L."/>
        </authorList>
    </citation>
    <scope>NUCLEOTIDE SEQUENCE</scope>
    <source>
        <strain evidence="6">91603</strain>
        <tissue evidence="6">Leaf</tissue>
    </source>
</reference>
<dbReference type="GO" id="GO:0006355">
    <property type="term" value="P:regulation of DNA-templated transcription"/>
    <property type="evidence" value="ECO:0007669"/>
    <property type="project" value="InterPro"/>
</dbReference>
<proteinExistence type="predicted"/>
<gene>
    <name evidence="6" type="ORF">LWI28_012798</name>
</gene>
<dbReference type="Proteomes" id="UP001064489">
    <property type="component" value="Chromosome 10"/>
</dbReference>
<feature type="domain" description="NAC" evidence="5">
    <location>
        <begin position="1"/>
        <end position="81"/>
    </location>
</feature>
<dbReference type="GO" id="GO:0003677">
    <property type="term" value="F:DNA binding"/>
    <property type="evidence" value="ECO:0007669"/>
    <property type="project" value="UniProtKB-KW"/>
</dbReference>
<dbReference type="EMBL" id="JAJSOW010000105">
    <property type="protein sequence ID" value="KAI9165368.1"/>
    <property type="molecule type" value="Genomic_DNA"/>
</dbReference>
<evidence type="ECO:0000313" key="6">
    <source>
        <dbReference type="EMBL" id="KAI9165368.1"/>
    </source>
</evidence>
<name>A0AAD5IJ67_ACENE</name>
<keyword evidence="1" id="KW-0805">Transcription regulation</keyword>
<dbReference type="SUPFAM" id="SSF101941">
    <property type="entry name" value="NAC domain"/>
    <property type="match status" value="1"/>
</dbReference>
<comment type="caution">
    <text evidence="6">The sequence shown here is derived from an EMBL/GenBank/DDBJ whole genome shotgun (WGS) entry which is preliminary data.</text>
</comment>
<evidence type="ECO:0000256" key="4">
    <source>
        <dbReference type="ARBA" id="ARBA00023242"/>
    </source>
</evidence>
<dbReference type="PROSITE" id="PS51005">
    <property type="entry name" value="NAC"/>
    <property type="match status" value="1"/>
</dbReference>
<keyword evidence="2" id="KW-0238">DNA-binding</keyword>
<dbReference type="Gene3D" id="2.170.150.80">
    <property type="entry name" value="NAC domain"/>
    <property type="match status" value="1"/>
</dbReference>
<dbReference type="Pfam" id="PF02365">
    <property type="entry name" value="NAM"/>
    <property type="match status" value="1"/>
</dbReference>
<reference evidence="6" key="1">
    <citation type="journal article" date="2022" name="Plant J.">
        <title>Strategies of tolerance reflected in two North American maple genomes.</title>
        <authorList>
            <person name="McEvoy S.L."/>
            <person name="Sezen U.U."/>
            <person name="Trouern-Trend A."/>
            <person name="McMahon S.M."/>
            <person name="Schaberg P.G."/>
            <person name="Yang J."/>
            <person name="Wegrzyn J.L."/>
            <person name="Swenson N.G."/>
        </authorList>
    </citation>
    <scope>NUCLEOTIDE SEQUENCE</scope>
    <source>
        <strain evidence="6">91603</strain>
    </source>
</reference>
<sequence length="81" mass="9231">MGLRVSRRVDSSTWAGEDSVDQIIVGDVVGIKKRFQYKNQHSPQHDRAWIMHEFNLNGSDIILCRLRRNLSGGVLQSTSHI</sequence>
<keyword evidence="7" id="KW-1185">Reference proteome</keyword>
<protein>
    <recommendedName>
        <fullName evidence="5">NAC domain-containing protein</fullName>
    </recommendedName>
</protein>